<reference evidence="1" key="1">
    <citation type="journal article" date="2021" name="Sci. Adv.">
        <title>The American lobster genome reveals insights on longevity, neural, and immune adaptations.</title>
        <authorList>
            <person name="Polinski J.M."/>
            <person name="Zimin A.V."/>
            <person name="Clark K.F."/>
            <person name="Kohn A.B."/>
            <person name="Sadowski N."/>
            <person name="Timp W."/>
            <person name="Ptitsyn A."/>
            <person name="Khanna P."/>
            <person name="Romanova D.Y."/>
            <person name="Williams P."/>
            <person name="Greenwood S.J."/>
            <person name="Moroz L.L."/>
            <person name="Walt D.R."/>
            <person name="Bodnar A.G."/>
        </authorList>
    </citation>
    <scope>NUCLEOTIDE SEQUENCE</scope>
    <source>
        <strain evidence="1">GMGI-L3</strain>
    </source>
</reference>
<dbReference type="EMBL" id="JAHLQT010026910">
    <property type="protein sequence ID" value="KAG7162838.1"/>
    <property type="molecule type" value="Genomic_DNA"/>
</dbReference>
<proteinExistence type="predicted"/>
<evidence type="ECO:0000313" key="2">
    <source>
        <dbReference type="Proteomes" id="UP000747542"/>
    </source>
</evidence>
<evidence type="ECO:0000313" key="1">
    <source>
        <dbReference type="EMBL" id="KAG7162838.1"/>
    </source>
</evidence>
<name>A0A8J5JX77_HOMAM</name>
<organism evidence="1 2">
    <name type="scientific">Homarus americanus</name>
    <name type="common">American lobster</name>
    <dbReference type="NCBI Taxonomy" id="6706"/>
    <lineage>
        <taxon>Eukaryota</taxon>
        <taxon>Metazoa</taxon>
        <taxon>Ecdysozoa</taxon>
        <taxon>Arthropoda</taxon>
        <taxon>Crustacea</taxon>
        <taxon>Multicrustacea</taxon>
        <taxon>Malacostraca</taxon>
        <taxon>Eumalacostraca</taxon>
        <taxon>Eucarida</taxon>
        <taxon>Decapoda</taxon>
        <taxon>Pleocyemata</taxon>
        <taxon>Astacidea</taxon>
        <taxon>Nephropoidea</taxon>
        <taxon>Nephropidae</taxon>
        <taxon>Homarus</taxon>
    </lineage>
</organism>
<keyword evidence="2" id="KW-1185">Reference proteome</keyword>
<dbReference type="Proteomes" id="UP000747542">
    <property type="component" value="Unassembled WGS sequence"/>
</dbReference>
<sequence length="79" mass="9025">MGTLKHLVLDTFNIITEFIQKVIDLTVDLKAKAEGTNLVECHSVTYDIREDDSNCSSSTYLHIVEQMIAKLKKLHFTEK</sequence>
<accession>A0A8J5JX77</accession>
<protein>
    <submittedName>
        <fullName evidence="1">Uncharacterized protein</fullName>
    </submittedName>
</protein>
<gene>
    <name evidence="1" type="ORF">Hamer_G024984</name>
</gene>
<dbReference type="AlphaFoldDB" id="A0A8J5JX77"/>
<comment type="caution">
    <text evidence="1">The sequence shown here is derived from an EMBL/GenBank/DDBJ whole genome shotgun (WGS) entry which is preliminary data.</text>
</comment>